<dbReference type="EMBL" id="JBBBDM010000020">
    <property type="protein sequence ID" value="MEI5689073.1"/>
    <property type="molecule type" value="Genomic_DNA"/>
</dbReference>
<protein>
    <submittedName>
        <fullName evidence="1">Uncharacterized protein</fullName>
    </submittedName>
</protein>
<organism evidence="1 2">
    <name type="scientific">Sphingomonas kyungheensis</name>
    <dbReference type="NCBI Taxonomy" id="1069987"/>
    <lineage>
        <taxon>Bacteria</taxon>
        <taxon>Pseudomonadati</taxon>
        <taxon>Pseudomonadota</taxon>
        <taxon>Alphaproteobacteria</taxon>
        <taxon>Sphingomonadales</taxon>
        <taxon>Sphingomonadaceae</taxon>
        <taxon>Sphingomonas</taxon>
    </lineage>
</organism>
<keyword evidence="2" id="KW-1185">Reference proteome</keyword>
<reference evidence="1 2" key="1">
    <citation type="journal article" date="2013" name="Int. J. Syst. Evol. Microbiol.">
        <title>Sphingomonas kyungheensis sp. nov., a bacterium with ginsenoside-converting activity isolated from soil of a ginseng field.</title>
        <authorList>
            <person name="Son H.M."/>
            <person name="Yang J.E."/>
            <person name="Park Y."/>
            <person name="Han C.K."/>
            <person name="Kim S.G."/>
            <person name="Kook M."/>
            <person name="Yi T.H."/>
        </authorList>
    </citation>
    <scope>NUCLEOTIDE SEQUENCE [LARGE SCALE GENOMIC DNA]</scope>
    <source>
        <strain evidence="1 2">LMG 26582</strain>
    </source>
</reference>
<dbReference type="RefSeq" id="WP_271299860.1">
    <property type="nucleotide sequence ID" value="NZ_JBBBDM010000020.1"/>
</dbReference>
<evidence type="ECO:0000313" key="1">
    <source>
        <dbReference type="EMBL" id="MEI5689073.1"/>
    </source>
</evidence>
<dbReference type="Proteomes" id="UP001367771">
    <property type="component" value="Unassembled WGS sequence"/>
</dbReference>
<gene>
    <name evidence="1" type="ORF">V8201_18430</name>
</gene>
<comment type="caution">
    <text evidence="1">The sequence shown here is derived from an EMBL/GenBank/DDBJ whole genome shotgun (WGS) entry which is preliminary data.</text>
</comment>
<evidence type="ECO:0000313" key="2">
    <source>
        <dbReference type="Proteomes" id="UP001367771"/>
    </source>
</evidence>
<proteinExistence type="predicted"/>
<sequence length="119" mass="13845">MTIDNRQLEQAILDLLATRPEIYPAQMVGELKPRHAGISLARMHDVLECLFAEHRVARLWHRYLLPSDVRKVRTKWLDRLQPYADQLGATGTYFAMFQTARDIVTHWDGWSVEARDLTA</sequence>
<name>A0ABU8H7T1_9SPHN</name>
<accession>A0ABU8H7T1</accession>